<accession>A0A2S6HL33</accession>
<dbReference type="RefSeq" id="WP_104427449.1">
    <property type="nucleotide sequence ID" value="NZ_PTIZ01000001.1"/>
</dbReference>
<dbReference type="Proteomes" id="UP000240010">
    <property type="component" value="Unassembled WGS sequence"/>
</dbReference>
<organism evidence="1 2">
    <name type="scientific">Methylobacter tundripaludum</name>
    <dbReference type="NCBI Taxonomy" id="173365"/>
    <lineage>
        <taxon>Bacteria</taxon>
        <taxon>Pseudomonadati</taxon>
        <taxon>Pseudomonadota</taxon>
        <taxon>Gammaproteobacteria</taxon>
        <taxon>Methylococcales</taxon>
        <taxon>Methylococcaceae</taxon>
        <taxon>Methylobacter</taxon>
    </lineage>
</organism>
<dbReference type="AlphaFoldDB" id="A0A2S6HL33"/>
<evidence type="ECO:0000313" key="1">
    <source>
        <dbReference type="EMBL" id="PPK78071.1"/>
    </source>
</evidence>
<dbReference type="EMBL" id="PTIZ01000001">
    <property type="protein sequence ID" value="PPK78071.1"/>
    <property type="molecule type" value="Genomic_DNA"/>
</dbReference>
<protein>
    <submittedName>
        <fullName evidence="1">Uncharacterized protein</fullName>
    </submittedName>
</protein>
<reference evidence="1 2" key="1">
    <citation type="submission" date="2018-02" db="EMBL/GenBank/DDBJ databases">
        <title>Subsurface microbial communities from deep shales in Ohio and West Virginia, USA.</title>
        <authorList>
            <person name="Wrighton K."/>
        </authorList>
    </citation>
    <scope>NUCLEOTIDE SEQUENCE [LARGE SCALE GENOMIC DNA]</scope>
    <source>
        <strain evidence="1 2">OWC-DMM</strain>
    </source>
</reference>
<comment type="caution">
    <text evidence="1">The sequence shown here is derived from an EMBL/GenBank/DDBJ whole genome shotgun (WGS) entry which is preliminary data.</text>
</comment>
<evidence type="ECO:0000313" key="2">
    <source>
        <dbReference type="Proteomes" id="UP000240010"/>
    </source>
</evidence>
<gene>
    <name evidence="1" type="ORF">B0F87_101453</name>
</gene>
<proteinExistence type="predicted"/>
<name>A0A2S6HL33_9GAMM</name>
<sequence length="167" mass="19380">MDIALIHQELGKFVVLFQTMDNAVNEIIYQISDGKSYVAEAFITKTEFTAKMEIADVIFTHYVDITANTNSDSKNEFHSLMNKCKEIGRERNIIVHSVYYPLTKVDGSKRLIQQNPRLKFKDGSEISVNDKELSLEDFENLNIKITKAINELEKFRIKIIDWKYPAR</sequence>